<dbReference type="InterPro" id="IPR006530">
    <property type="entry name" value="YD"/>
</dbReference>
<protein>
    <submittedName>
        <fullName evidence="1">Nematicidal protein 2</fullName>
    </submittedName>
</protein>
<dbReference type="Gene3D" id="2.180.10.10">
    <property type="entry name" value="RHS repeat-associated core"/>
    <property type="match status" value="2"/>
</dbReference>
<dbReference type="InterPro" id="IPR050708">
    <property type="entry name" value="T6SS_VgrG/RHS"/>
</dbReference>
<accession>Q9EVR7</accession>
<dbReference type="NCBIfam" id="TIGR03696">
    <property type="entry name" value="Rhs_assc_core"/>
    <property type="match status" value="1"/>
</dbReference>
<dbReference type="PANTHER" id="PTHR32305:SF15">
    <property type="entry name" value="PROTEIN RHSA-RELATED"/>
    <property type="match status" value="1"/>
</dbReference>
<gene>
    <name evidence="1" type="primary">xnp2</name>
</gene>
<dbReference type="SUPFAM" id="SSF56399">
    <property type="entry name" value="ADP-ribosylation"/>
    <property type="match status" value="1"/>
</dbReference>
<evidence type="ECO:0000313" key="1">
    <source>
        <dbReference type="EMBL" id="CAC19493.1"/>
    </source>
</evidence>
<dbReference type="NCBIfam" id="TIGR01643">
    <property type="entry name" value="YD_repeat_2x"/>
    <property type="match status" value="1"/>
</dbReference>
<sequence>MSDNNEFFTQANNFTSAVSGGVDPRTGLYNIQITLGHIVGNGNLGPTLPLTLSYSPLNKTDIGFGIGFNFGLSVYDRKNSLLSLSTGENYKVIETDKTVKLQQKKLDNLRFEKDLKENCYRIIHKSGDIEVLTGFNNNAFDLKVPKKLLNPAGHAIYIDWNFEATQPRLNRIYDDLDGHDIPLLNLEYQGLIKTILTLFPGQKEGYRTELRFLNRQLNSIHNFSLGNENPLTWSFGYTPIGKNGILGQWITSMTAPGGLKETVNYSNNNQGHHFPQSANLPVLPYVTLMKQVPGAGQPAIQAEYSYTSHNYVGGGSNGIWNNKLDNLYGLMTEYNYGSTESRRYKDKEGHDQIVRIERTYNNYHLLTSECKQQNGYIQTTETAYYAIIGHNFDSQPSQFQLPKTKTETWRSADNSYRSEITETTFDESGNPLTKVIKDKKTQKIISPSTHWEYYPPAGEVDNCPPEPYGFTRFVKKIIQTPYDSEFKDDPEKFIQYRYSLIGSQSHVTLKIEERHYSATQLLNSTLFQYNTDKSELGRLLKQTECTKGENGKTYSVVHKFTYTKQDDTLQQSHSITTHDNFTIHRSQVRSRYTGRLFSDTDTKDIVTQMSYDKLGRLLTRTLNSGTPYANTLTYDYELNNLQDDNRPPFVITTTDVNGNQLRNEFDGAGRHVSQCLKDSDGDGKFYTIHTQQYDEQGRHHTSTYSDYLTNGRQQTDPDKVHLSMSKSYDNWGQIANTHWSYGVSEKITVDPITLTATKQLQSNSNNVQTGKEVTTYTPSQQPIQITLFDEAGHLQSCHTLTRDGWDRVRKETDAIGQCTIYQYDNYNRVIQITLPDGTIVNRKYAPFSTDTLITDIRVNGISLGQQTFDGLSRLTQSQDGGRVWAYTYSAGNDQCPSTVITPDGQFIHYQYQPELDDAVLQVASNEITQQFSYNPVTGALLKAVAEGQSLTPIYYPSGRLKMENINDMKKMSYLWTLRGLENGYTDLTGTIQKISRDTHGRVTQIKDSSIKTTLNYDDLNRHIGSQVTDLATGHMLTTTVEFDGLNREIGRKLCDSSGHTLDIQQSWLKTQQLANRIVKLNGVLQRTEQYSYDSRNRLNQYKCDGAECPTDKYGHSIVTQNFTYDIYGNITACHTTFADGTEDHATFKFANPTDPCQLTEVHHTHPDMPDNIRLKYDKAGRVINITDNHGNTENFTYDTLGRLQNGQGSVYGYDPLNRLVSQKTDTLDCELYYRETMLVNEVRNGEMIRLLRTGETIIAQQRASKVLLTGTDSQQSVILTSDKQNLSQEAYSAYGKHKSTANDASILGYNGERADPVSGVTHLGNGYRSYDPTLMRFHTPDSLSPFGAGGINPYSYCLGDPINRSDPSGHLSWQAWTGIGMGIAGLLLTIATGGMAIAAAGGIAAAIASTSTTALAFGALSVTSDITSIVSGALEDASPKASSILGWVSMGMGAAGLAESAIKGGTKLATHLGAFAEDGENALLKSTSESSRIKWGVTRSLDREIVRNEEGQVIKDHSRGYTDNFMGKGEQAILVHGDKDGFLYHTEGNKHNGKGPYTRHTPEQLVDYLKDNNIVDLTQGGDKPVHLLSCYGKSSGAADKMAKYINRPVIAYSNKPTISQGLARIERKDFFLKSTYHSYDPRKIILGRTEKTVKPKTFRP</sequence>
<organism evidence="1">
    <name type="scientific">Xenorhabdus bovienii</name>
    <name type="common">Xenorhabdus nematophila subsp. bovienii</name>
    <dbReference type="NCBI Taxonomy" id="40576"/>
    <lineage>
        <taxon>Bacteria</taxon>
        <taxon>Pseudomonadati</taxon>
        <taxon>Pseudomonadota</taxon>
        <taxon>Gammaproteobacteria</taxon>
        <taxon>Enterobacterales</taxon>
        <taxon>Morganellaceae</taxon>
        <taxon>Xenorhabdus</taxon>
    </lineage>
</organism>
<dbReference type="Pfam" id="PF05593">
    <property type="entry name" value="RHS_repeat"/>
    <property type="match status" value="2"/>
</dbReference>
<dbReference type="PANTHER" id="PTHR32305">
    <property type="match status" value="1"/>
</dbReference>
<name>Q9EVR7_XENBV</name>
<dbReference type="InterPro" id="IPR022385">
    <property type="entry name" value="Rhs_assc_core"/>
</dbReference>
<proteinExistence type="predicted"/>
<dbReference type="EMBL" id="AJ296651">
    <property type="protein sequence ID" value="CAC19493.1"/>
    <property type="molecule type" value="Genomic_DNA"/>
</dbReference>
<dbReference type="InterPro" id="IPR031325">
    <property type="entry name" value="RHS_repeat"/>
</dbReference>
<reference evidence="1" key="1">
    <citation type="submission" date="2000-08" db="EMBL/GenBank/DDBJ databases">
        <title>Novel toxins from Xenorhabdus strains with activity against nematodes.</title>
        <authorList>
            <person name="Morgan J.A.W."/>
            <person name="Ousley M."/>
            <person name="Ellis D."/>
            <person name="Jarrett P."/>
        </authorList>
    </citation>
    <scope>NUCLEOTIDE SEQUENCE</scope>
    <source>
        <strain evidence="1">I73</strain>
    </source>
</reference>